<dbReference type="EMBL" id="CAJNNV010004846">
    <property type="protein sequence ID" value="CAE8591309.1"/>
    <property type="molecule type" value="Genomic_DNA"/>
</dbReference>
<evidence type="ECO:0000259" key="8">
    <source>
        <dbReference type="PROSITE" id="PS50222"/>
    </source>
</evidence>
<feature type="region of interest" description="Disordered" evidence="7">
    <location>
        <begin position="919"/>
        <end position="943"/>
    </location>
</feature>
<dbReference type="PANTHER" id="PTHR13367">
    <property type="entry name" value="UBIQUITIN THIOESTERASE"/>
    <property type="match status" value="1"/>
</dbReference>
<keyword evidence="3" id="KW-0645">Protease</keyword>
<evidence type="ECO:0000256" key="5">
    <source>
        <dbReference type="ARBA" id="ARBA00022801"/>
    </source>
</evidence>
<feature type="non-terminal residue" evidence="9">
    <location>
        <position position="1335"/>
    </location>
</feature>
<evidence type="ECO:0000256" key="3">
    <source>
        <dbReference type="ARBA" id="ARBA00022670"/>
    </source>
</evidence>
<dbReference type="Pfam" id="PF12359">
    <property type="entry name" value="DUF3645"/>
    <property type="match status" value="1"/>
</dbReference>
<sequence>MAERFSSPVLPRPVLTFVFQRQVVATPVLLGKLQAARRGRAAVLAVPASVKSVLLRRLELLLELSDMQRARRTRTQSESEDAQATWLKFPSWLSTSSSNVAGGSFVGDCHEHGQDERCKAEEIRICGDVLGMFHNGIMLLDEVDLLLDPLRSELNWPLGRRSPLDLTNVPGSHRLSHGLRYALPFHLLDAVFAAASGLAEVSSCGARREAQAALGALAEKIKKGRQELKLQVTPHLVVISREFYMEELMPHLADWTAIFLEEHLEGCLVDSDLRAVLKDASCHLDARVRQVLRGAPAQSLKLLNLAMSWLHNMLPYVLSKVHRVSYGLLTGHALELACRDKATPLSRLLLAVPFVGKDTPSASSEFSHPDVTIGFTVLAYRLQGLRERDAMTLLKVLLEEMRAETSAKYHRRAACKAYVAMVTGAGGTVRGFTEDGRWIGDLKDEESRRRSDSSMSSMPMLGAAGRDVEDRRRDVWPLELLDLSDPEQTGLVFEVLRHSPRAIQFLLDHHAFVAGTLDRNESQLTASGQELAGPQLFGQCLGFSGTPNDLLPQPMGRCVYAAGDDGKVLTALSCTQTVSVCEMGAWSPTSLLDIVAKSRSADGTKPKYHALIDSGALVTGKTNQEVAEYLLRGGLEGLDGVLFLNERDERVVLERETFRTVDVAQSGLGVEQRFTFYDHVHTTGMDVKQPLLCTACMTLSKDMTFRDYAQGAYRMRGIGRGQRIELLLTPEVSALMHKSLSRVEGVSSQARAASMAAGKMKHEAWSQRYLVDIIAWLLLNGLSSEAQKRQLLRQQDLRNIWRSAACQCLEAAPEEVNTWLDRARTKTALAELVVAMDFSVSTNLPGEGTESLAQRMRKEAEEHVGKGQLGQSVWAGEAARDKAREEAEAILSEFAASTPSVTNSDAVEVDFALCGEQVQEQEQEQEEEAEEDHEQHVELEEELDKVPEAALELSYERDSEEAVPWPLRNLFAQPASSTGLPLGLPFYPLADFAVNRGILNESCPPLAGLPGFALLSDNYYRRSWRLTSVRRLKSVICFMEWVPNVEHLKRLTVAPGALSEQQRASLREAFELCGGGRADSTSGLGVNEVVSLCRALDLGPEGEVFAAGLASGGRVSLSKLESEVATQAICKMQQGRFFVALSLEEAEHLRASMHLMKSGSSWPASCGLALRCVAGKESALDDSLLDLCGPVLESAELGYQLEAVEQMLRFLNSAEDFQAREMNVLLRSMQLTRLQDRLPWWSDVRACRRRSHRPWQRLPVAKVFLRTDEFEDWATKALLLRFRWALAAQRLWPLDIFRMMDSTNSGVIQRKDLQAGLDRLGVRSPGSSPTRWAQQ</sequence>
<proteinExistence type="predicted"/>
<evidence type="ECO:0000256" key="7">
    <source>
        <dbReference type="SAM" id="MobiDB-lite"/>
    </source>
</evidence>
<name>A0A813DY28_POLGL</name>
<dbReference type="EMBL" id="CAJNNW010037576">
    <property type="protein sequence ID" value="CAE8743020.1"/>
    <property type="molecule type" value="Genomic_DNA"/>
</dbReference>
<evidence type="ECO:0000256" key="1">
    <source>
        <dbReference type="ARBA" id="ARBA00000707"/>
    </source>
</evidence>
<keyword evidence="11" id="KW-1185">Reference proteome</keyword>
<dbReference type="InterPro" id="IPR002048">
    <property type="entry name" value="EF_hand_dom"/>
</dbReference>
<keyword evidence="6" id="KW-0788">Thiol protease</keyword>
<evidence type="ECO:0000313" key="11">
    <source>
        <dbReference type="Proteomes" id="UP000654075"/>
    </source>
</evidence>
<dbReference type="PROSITE" id="PS50222">
    <property type="entry name" value="EF_HAND_2"/>
    <property type="match status" value="1"/>
</dbReference>
<dbReference type="OrthoDB" id="2684236at2759"/>
<feature type="region of interest" description="Disordered" evidence="7">
    <location>
        <begin position="443"/>
        <end position="466"/>
    </location>
</feature>
<feature type="compositionally biased region" description="Acidic residues" evidence="7">
    <location>
        <begin position="919"/>
        <end position="932"/>
    </location>
</feature>
<reference evidence="9" key="1">
    <citation type="submission" date="2021-02" db="EMBL/GenBank/DDBJ databases">
        <authorList>
            <person name="Dougan E. K."/>
            <person name="Rhodes N."/>
            <person name="Thang M."/>
            <person name="Chan C."/>
        </authorList>
    </citation>
    <scope>NUCLEOTIDE SEQUENCE</scope>
</reference>
<feature type="domain" description="EF-hand" evidence="8">
    <location>
        <begin position="1295"/>
        <end position="1323"/>
    </location>
</feature>
<protein>
    <recommendedName>
        <fullName evidence="2">ubiquitinyl hydrolase 1</fullName>
        <ecNumber evidence="2">3.4.19.12</ecNumber>
    </recommendedName>
</protein>
<evidence type="ECO:0000256" key="2">
    <source>
        <dbReference type="ARBA" id="ARBA00012759"/>
    </source>
</evidence>
<evidence type="ECO:0000256" key="4">
    <source>
        <dbReference type="ARBA" id="ARBA00022786"/>
    </source>
</evidence>
<gene>
    <name evidence="9" type="ORF">PGLA1383_LOCUS9987</name>
    <name evidence="10" type="ORF">PGLA2088_LOCUS51214</name>
</gene>
<dbReference type="GO" id="GO:0005509">
    <property type="term" value="F:calcium ion binding"/>
    <property type="evidence" value="ECO:0007669"/>
    <property type="project" value="InterPro"/>
</dbReference>
<evidence type="ECO:0000256" key="6">
    <source>
        <dbReference type="ARBA" id="ARBA00022807"/>
    </source>
</evidence>
<dbReference type="EC" id="3.4.19.12" evidence="2"/>
<comment type="catalytic activity">
    <reaction evidence="1">
        <text>Thiol-dependent hydrolysis of ester, thioester, amide, peptide and isopeptide bonds formed by the C-terminal Gly of ubiquitin (a 76-residue protein attached to proteins as an intracellular targeting signal).</text>
        <dbReference type="EC" id="3.4.19.12"/>
    </reaction>
</comment>
<dbReference type="GO" id="GO:0071947">
    <property type="term" value="P:protein deubiquitination involved in ubiquitin-dependent protein catabolic process"/>
    <property type="evidence" value="ECO:0007669"/>
    <property type="project" value="TreeGrafter"/>
</dbReference>
<accession>A0A813DY28</accession>
<evidence type="ECO:0000313" key="9">
    <source>
        <dbReference type="EMBL" id="CAE8591309.1"/>
    </source>
</evidence>
<feature type="compositionally biased region" description="Basic and acidic residues" evidence="7">
    <location>
        <begin position="443"/>
        <end position="452"/>
    </location>
</feature>
<keyword evidence="5" id="KW-0378">Hydrolase</keyword>
<dbReference type="PANTHER" id="PTHR13367:SF28">
    <property type="entry name" value="UBIQUITIN THIOESTERASE ZRANB1"/>
    <property type="match status" value="1"/>
</dbReference>
<dbReference type="InterPro" id="IPR051346">
    <property type="entry name" value="OTU_Deubiquitinase"/>
</dbReference>
<keyword evidence="4" id="KW-0833">Ubl conjugation pathway</keyword>
<dbReference type="OMA" id="GQDERCK"/>
<dbReference type="GO" id="GO:0070530">
    <property type="term" value="F:K63-linked polyubiquitin modification-dependent protein binding"/>
    <property type="evidence" value="ECO:0007669"/>
    <property type="project" value="TreeGrafter"/>
</dbReference>
<dbReference type="InterPro" id="IPR022105">
    <property type="entry name" value="DUF3645"/>
</dbReference>
<evidence type="ECO:0000313" key="10">
    <source>
        <dbReference type="EMBL" id="CAE8743020.1"/>
    </source>
</evidence>
<dbReference type="GO" id="GO:0005634">
    <property type="term" value="C:nucleus"/>
    <property type="evidence" value="ECO:0007669"/>
    <property type="project" value="TreeGrafter"/>
</dbReference>
<comment type="caution">
    <text evidence="9">The sequence shown here is derived from an EMBL/GenBank/DDBJ whole genome shotgun (WGS) entry which is preliminary data.</text>
</comment>
<dbReference type="Proteomes" id="UP000626109">
    <property type="component" value="Unassembled WGS sequence"/>
</dbReference>
<dbReference type="GO" id="GO:0005737">
    <property type="term" value="C:cytoplasm"/>
    <property type="evidence" value="ECO:0007669"/>
    <property type="project" value="TreeGrafter"/>
</dbReference>
<dbReference type="Proteomes" id="UP000654075">
    <property type="component" value="Unassembled WGS sequence"/>
</dbReference>
<organism evidence="9 11">
    <name type="scientific">Polarella glacialis</name>
    <name type="common">Dinoflagellate</name>
    <dbReference type="NCBI Taxonomy" id="89957"/>
    <lineage>
        <taxon>Eukaryota</taxon>
        <taxon>Sar</taxon>
        <taxon>Alveolata</taxon>
        <taxon>Dinophyceae</taxon>
        <taxon>Suessiales</taxon>
        <taxon>Suessiaceae</taxon>
        <taxon>Polarella</taxon>
    </lineage>
</organism>
<dbReference type="GO" id="GO:0004843">
    <property type="term" value="F:cysteine-type deubiquitinase activity"/>
    <property type="evidence" value="ECO:0007669"/>
    <property type="project" value="UniProtKB-EC"/>
</dbReference>